<keyword evidence="1" id="KW-0328">Glycosyltransferase</keyword>
<dbReference type="GO" id="GO:0016757">
    <property type="term" value="F:glycosyltransferase activity"/>
    <property type="evidence" value="ECO:0007669"/>
    <property type="project" value="UniProtKB-KW"/>
</dbReference>
<sequence>MGTTWGGCLGFGSHPALLDRVCEDFPGPWTVLDGADPGQSPPREAVERAVVAARTPADLRRAAPFGALVPDATQVCVVIAEAPPWAAQPLPVAGQSPAWHLLADLRIARRRRGWRVEATFSAPVPGGEVLTHILYGMLGGRRHLAQPVVGLAGESACGWRPGDPNVTLTAVEGPVAERRDAPGCDLVLRVVERSARPWPDARIPVADRAPLTAVLDGPAYPDLLPPVDETVVNPIGFRQNAKGPVATLTGRAGGYSITSGLDELVRLPPEGELTDVDVARLRDAVGVAVHGVEADGLVRARIVAGLAAAGIPVILNADRIADPALGAELSDALAAVDEEQLGSELRREEISVRLRRAALRTHGTIPRWRNIAVSAGLALPHEPPVSVLLCTCRKDMVAFALEQMERQRGVRAEVILGLHGFSAREAGVQGAIADSSLRITVVEAAAGVPFGELLNRMAAVASGSFLAKVDDDDWYGPDHLADLLLAQRYSGAELVGSAAEFVYLEPINTTVRRRLGTERFTSLVAGGTMLVTREMFETVGGFRPIAKTVDGQLLESVEAAGGRIYRTHGLNYVLRRRQSRTHTWRHPVQAFLKSYQEQWRGLHFNQLMESASTPHVGYWRQEP</sequence>
<accession>A0ABW6SJZ0</accession>
<gene>
    <name evidence="1" type="ORF">ACFYXI_01145</name>
</gene>
<evidence type="ECO:0000313" key="1">
    <source>
        <dbReference type="EMBL" id="MFF3664168.1"/>
    </source>
</evidence>
<dbReference type="Proteomes" id="UP001602013">
    <property type="component" value="Unassembled WGS sequence"/>
</dbReference>
<keyword evidence="1" id="KW-0808">Transferase</keyword>
<dbReference type="RefSeq" id="WP_387408184.1">
    <property type="nucleotide sequence ID" value="NZ_JBIASD010000001.1"/>
</dbReference>
<dbReference type="SUPFAM" id="SSF53448">
    <property type="entry name" value="Nucleotide-diphospho-sugar transferases"/>
    <property type="match status" value="1"/>
</dbReference>
<comment type="caution">
    <text evidence="1">The sequence shown here is derived from an EMBL/GenBank/DDBJ whole genome shotgun (WGS) entry which is preliminary data.</text>
</comment>
<dbReference type="Gene3D" id="3.90.550.10">
    <property type="entry name" value="Spore Coat Polysaccharide Biosynthesis Protein SpsA, Chain A"/>
    <property type="match status" value="1"/>
</dbReference>
<evidence type="ECO:0000313" key="2">
    <source>
        <dbReference type="Proteomes" id="UP001602013"/>
    </source>
</evidence>
<organism evidence="1 2">
    <name type="scientific">Microtetraspora malaysiensis</name>
    <dbReference type="NCBI Taxonomy" id="161358"/>
    <lineage>
        <taxon>Bacteria</taxon>
        <taxon>Bacillati</taxon>
        <taxon>Actinomycetota</taxon>
        <taxon>Actinomycetes</taxon>
        <taxon>Streptosporangiales</taxon>
        <taxon>Streptosporangiaceae</taxon>
        <taxon>Microtetraspora</taxon>
    </lineage>
</organism>
<proteinExistence type="predicted"/>
<dbReference type="EMBL" id="JBIASD010000001">
    <property type="protein sequence ID" value="MFF3664168.1"/>
    <property type="molecule type" value="Genomic_DNA"/>
</dbReference>
<keyword evidence="2" id="KW-1185">Reference proteome</keyword>
<protein>
    <submittedName>
        <fullName evidence="1">Glycosyltransferase</fullName>
        <ecNumber evidence="1">2.4.-.-</ecNumber>
    </submittedName>
</protein>
<reference evidence="1 2" key="1">
    <citation type="submission" date="2024-10" db="EMBL/GenBank/DDBJ databases">
        <title>The Natural Products Discovery Center: Release of the First 8490 Sequenced Strains for Exploring Actinobacteria Biosynthetic Diversity.</title>
        <authorList>
            <person name="Kalkreuter E."/>
            <person name="Kautsar S.A."/>
            <person name="Yang D."/>
            <person name="Bader C.D."/>
            <person name="Teijaro C.N."/>
            <person name="Fluegel L."/>
            <person name="Davis C.M."/>
            <person name="Simpson J.R."/>
            <person name="Lauterbach L."/>
            <person name="Steele A.D."/>
            <person name="Gui C."/>
            <person name="Meng S."/>
            <person name="Li G."/>
            <person name="Viehrig K."/>
            <person name="Ye F."/>
            <person name="Su P."/>
            <person name="Kiefer A.F."/>
            <person name="Nichols A."/>
            <person name="Cepeda A.J."/>
            <person name="Yan W."/>
            <person name="Fan B."/>
            <person name="Jiang Y."/>
            <person name="Adhikari A."/>
            <person name="Zheng C.-J."/>
            <person name="Schuster L."/>
            <person name="Cowan T.M."/>
            <person name="Smanski M.J."/>
            <person name="Chevrette M.G."/>
            <person name="De Carvalho L.P.S."/>
            <person name="Shen B."/>
        </authorList>
    </citation>
    <scope>NUCLEOTIDE SEQUENCE [LARGE SCALE GENOMIC DNA]</scope>
    <source>
        <strain evidence="1 2">NPDC002173</strain>
    </source>
</reference>
<name>A0ABW6SJZ0_9ACTN</name>
<dbReference type="InterPro" id="IPR029044">
    <property type="entry name" value="Nucleotide-diphossugar_trans"/>
</dbReference>
<dbReference type="EC" id="2.4.-.-" evidence="1"/>